<keyword evidence="7" id="KW-1185">Reference proteome</keyword>
<evidence type="ECO:0000256" key="5">
    <source>
        <dbReference type="ARBA" id="ARBA00023212"/>
    </source>
</evidence>
<dbReference type="GO" id="GO:0051015">
    <property type="term" value="F:actin filament binding"/>
    <property type="evidence" value="ECO:0007669"/>
    <property type="project" value="TreeGrafter"/>
</dbReference>
<keyword evidence="4" id="KW-0009">Actin-binding</keyword>
<evidence type="ECO:0000313" key="6">
    <source>
        <dbReference type="EMBL" id="KAK9816952.1"/>
    </source>
</evidence>
<evidence type="ECO:0000256" key="3">
    <source>
        <dbReference type="ARBA" id="ARBA00022490"/>
    </source>
</evidence>
<comment type="subcellular location">
    <subcellularLocation>
        <location evidence="1">Cytoplasm</location>
        <location evidence="1">Cytoskeleton</location>
    </subcellularLocation>
</comment>
<accession>A0AAW1Q7M6</accession>
<dbReference type="InterPro" id="IPR034666">
    <property type="entry name" value="ARPC2/4"/>
</dbReference>
<name>A0AAW1Q7M6_9CHLO</name>
<dbReference type="PANTHER" id="PTHR22629">
    <property type="entry name" value="ARP2/3 COMPLEX 20 KD SUBUNIT"/>
    <property type="match status" value="1"/>
</dbReference>
<evidence type="ECO:0000256" key="1">
    <source>
        <dbReference type="ARBA" id="ARBA00004245"/>
    </source>
</evidence>
<gene>
    <name evidence="6" type="ORF">WJX72_007348</name>
</gene>
<dbReference type="GO" id="GO:0005885">
    <property type="term" value="C:Arp2/3 protein complex"/>
    <property type="evidence" value="ECO:0007669"/>
    <property type="project" value="InterPro"/>
</dbReference>
<comment type="caution">
    <text evidence="6">The sequence shown here is derived from an EMBL/GenBank/DDBJ whole genome shotgun (WGS) entry which is preliminary data.</text>
</comment>
<dbReference type="PANTHER" id="PTHR22629:SF0">
    <property type="entry name" value="ACTIN-RELATED PROTEIN 2_3 COMPLEX SUBUNIT 4"/>
    <property type="match status" value="1"/>
</dbReference>
<keyword evidence="5" id="KW-0206">Cytoskeleton</keyword>
<evidence type="ECO:0008006" key="8">
    <source>
        <dbReference type="Google" id="ProtNLM"/>
    </source>
</evidence>
<proteinExistence type="inferred from homology"/>
<evidence type="ECO:0000256" key="4">
    <source>
        <dbReference type="ARBA" id="ARBA00023203"/>
    </source>
</evidence>
<evidence type="ECO:0000256" key="2">
    <source>
        <dbReference type="ARBA" id="ARBA00005919"/>
    </source>
</evidence>
<evidence type="ECO:0000313" key="7">
    <source>
        <dbReference type="Proteomes" id="UP001489004"/>
    </source>
</evidence>
<dbReference type="InterPro" id="IPR008384">
    <property type="entry name" value="ARPC4"/>
</dbReference>
<dbReference type="GO" id="GO:0030041">
    <property type="term" value="P:actin filament polymerization"/>
    <property type="evidence" value="ECO:0007669"/>
    <property type="project" value="InterPro"/>
</dbReference>
<dbReference type="Gene3D" id="3.30.1460.20">
    <property type="match status" value="1"/>
</dbReference>
<organism evidence="6 7">
    <name type="scientific">[Myrmecia] bisecta</name>
    <dbReference type="NCBI Taxonomy" id="41462"/>
    <lineage>
        <taxon>Eukaryota</taxon>
        <taxon>Viridiplantae</taxon>
        <taxon>Chlorophyta</taxon>
        <taxon>core chlorophytes</taxon>
        <taxon>Trebouxiophyceae</taxon>
        <taxon>Trebouxiales</taxon>
        <taxon>Trebouxiaceae</taxon>
        <taxon>Myrmecia</taxon>
    </lineage>
</organism>
<dbReference type="EMBL" id="JALJOR010000005">
    <property type="protein sequence ID" value="KAK9816952.1"/>
    <property type="molecule type" value="Genomic_DNA"/>
</dbReference>
<dbReference type="Proteomes" id="UP001489004">
    <property type="component" value="Unassembled WGS sequence"/>
</dbReference>
<dbReference type="Pfam" id="PF05856">
    <property type="entry name" value="ARPC4"/>
    <property type="match status" value="1"/>
</dbReference>
<dbReference type="GO" id="GO:0034314">
    <property type="term" value="P:Arp2/3 complex-mediated actin nucleation"/>
    <property type="evidence" value="ECO:0007669"/>
    <property type="project" value="InterPro"/>
</dbReference>
<sequence length="166" mass="18926">MTQAYLASVRGGLDKALCLRDLPCQLVERHNKPEIEPQSSKELLLPPVLLSKTENEKCLIESSINSARISIKVKQTDALEVWLTRKFMQFLMQRAESLGILRRVPTEGYDISFLIMASHVQQYRKQALVDFICQFIQDMSADINELKLLVSARGRAVAVEYLRTLC</sequence>
<dbReference type="AlphaFoldDB" id="A0AAW1Q7M6"/>
<protein>
    <recommendedName>
        <fullName evidence="8">Actin-related protein 2/3 complex subunit 4</fullName>
    </recommendedName>
</protein>
<dbReference type="SUPFAM" id="SSF69645">
    <property type="entry name" value="Arp2/3 complex subunits"/>
    <property type="match status" value="1"/>
</dbReference>
<reference evidence="6 7" key="1">
    <citation type="journal article" date="2024" name="Nat. Commun.">
        <title>Phylogenomics reveals the evolutionary origins of lichenization in chlorophyte algae.</title>
        <authorList>
            <person name="Puginier C."/>
            <person name="Libourel C."/>
            <person name="Otte J."/>
            <person name="Skaloud P."/>
            <person name="Haon M."/>
            <person name="Grisel S."/>
            <person name="Petersen M."/>
            <person name="Berrin J.G."/>
            <person name="Delaux P.M."/>
            <person name="Dal Grande F."/>
            <person name="Keller J."/>
        </authorList>
    </citation>
    <scope>NUCLEOTIDE SEQUENCE [LARGE SCALE GENOMIC DNA]</scope>
    <source>
        <strain evidence="6 7">SAG 2043</strain>
    </source>
</reference>
<keyword evidence="3" id="KW-0963">Cytoplasm</keyword>
<comment type="similarity">
    <text evidence="2">Belongs to the ARPC4 family.</text>
</comment>